<dbReference type="Pfam" id="PF13505">
    <property type="entry name" value="OMP_b-brl"/>
    <property type="match status" value="1"/>
</dbReference>
<dbReference type="InterPro" id="IPR028974">
    <property type="entry name" value="TSP_type-3_rpt"/>
</dbReference>
<dbReference type="Proteomes" id="UP001597264">
    <property type="component" value="Unassembled WGS sequence"/>
</dbReference>
<dbReference type="InterPro" id="IPR011250">
    <property type="entry name" value="OMP/PagP_B-barrel"/>
</dbReference>
<evidence type="ECO:0000256" key="2">
    <source>
        <dbReference type="SAM" id="SignalP"/>
    </source>
</evidence>
<dbReference type="InterPro" id="IPR027385">
    <property type="entry name" value="Beta-barrel_OMP"/>
</dbReference>
<dbReference type="Gene3D" id="2.40.160.20">
    <property type="match status" value="1"/>
</dbReference>
<accession>A0ABW3U7N9</accession>
<evidence type="ECO:0000256" key="1">
    <source>
        <dbReference type="ARBA" id="ARBA00022729"/>
    </source>
</evidence>
<feature type="domain" description="Outer membrane protein beta-barrel" evidence="3">
    <location>
        <begin position="18"/>
        <end position="190"/>
    </location>
</feature>
<keyword evidence="5" id="KW-1185">Reference proteome</keyword>
<protein>
    <submittedName>
        <fullName evidence="4">Outer membrane beta-barrel protein</fullName>
    </submittedName>
</protein>
<name>A0ABW3U7N9_9GAMM</name>
<evidence type="ECO:0000313" key="5">
    <source>
        <dbReference type="Proteomes" id="UP001597264"/>
    </source>
</evidence>
<dbReference type="Gene3D" id="4.10.1080.10">
    <property type="entry name" value="TSP type-3 repeat"/>
    <property type="match status" value="1"/>
</dbReference>
<dbReference type="EMBL" id="JBHTLR010000008">
    <property type="protein sequence ID" value="MFD1216908.1"/>
    <property type="molecule type" value="Genomic_DNA"/>
</dbReference>
<sequence length="285" mass="32066">MTKSRTFFPVRGALTAIVFLVLAPTAPALADSEGTLTVYLNGGQYWFDDKRLDGTPYFDYDLDDGPGGGIGFGYNLTDRWAIEGVYDYFSVDVGGTRQKVDVENYHFDLLFQFAGRFCGVPEWQPYVVVGAGELRVNQDNHRYLDEDNFDRRDYPDSWHRRQTMVNFGVGVKYELAPRWQVRGDVRGFQGVEEGGLDSFVSFAIGYQWQDEVEPRDWDGDGIYSNVDQCPQTPVGIDVDQRGCPLDSDGDGIPDYLDQCPNTPMGMAVNEDGCPREGYDPADFVK</sequence>
<evidence type="ECO:0000259" key="3">
    <source>
        <dbReference type="Pfam" id="PF13505"/>
    </source>
</evidence>
<dbReference type="SUPFAM" id="SSF56925">
    <property type="entry name" value="OMPA-like"/>
    <property type="match status" value="1"/>
</dbReference>
<comment type="caution">
    <text evidence="4">The sequence shown here is derived from an EMBL/GenBank/DDBJ whole genome shotgun (WGS) entry which is preliminary data.</text>
</comment>
<feature type="signal peptide" evidence="2">
    <location>
        <begin position="1"/>
        <end position="30"/>
    </location>
</feature>
<dbReference type="SUPFAM" id="SSF103647">
    <property type="entry name" value="TSP type-3 repeat"/>
    <property type="match status" value="1"/>
</dbReference>
<reference evidence="5" key="1">
    <citation type="journal article" date="2019" name="Int. J. Syst. Evol. Microbiol.">
        <title>The Global Catalogue of Microorganisms (GCM) 10K type strain sequencing project: providing services to taxonomists for standard genome sequencing and annotation.</title>
        <authorList>
            <consortium name="The Broad Institute Genomics Platform"/>
            <consortium name="The Broad Institute Genome Sequencing Center for Infectious Disease"/>
            <person name="Wu L."/>
            <person name="Ma J."/>
        </authorList>
    </citation>
    <scope>NUCLEOTIDE SEQUENCE [LARGE SCALE GENOMIC DNA]</scope>
    <source>
        <strain evidence="5">CCUG 54356</strain>
    </source>
</reference>
<dbReference type="RefSeq" id="WP_230437085.1">
    <property type="nucleotide sequence ID" value="NZ_CP087715.1"/>
</dbReference>
<feature type="chain" id="PRO_5047541291" evidence="2">
    <location>
        <begin position="31"/>
        <end position="285"/>
    </location>
</feature>
<gene>
    <name evidence="4" type="ORF">ACFQ2X_09870</name>
</gene>
<dbReference type="Pfam" id="PF02412">
    <property type="entry name" value="TSP_3"/>
    <property type="match status" value="2"/>
</dbReference>
<organism evidence="4 5">
    <name type="scientific">Microbulbifer celer</name>
    <dbReference type="NCBI Taxonomy" id="435905"/>
    <lineage>
        <taxon>Bacteria</taxon>
        <taxon>Pseudomonadati</taxon>
        <taxon>Pseudomonadota</taxon>
        <taxon>Gammaproteobacteria</taxon>
        <taxon>Cellvibrionales</taxon>
        <taxon>Microbulbiferaceae</taxon>
        <taxon>Microbulbifer</taxon>
    </lineage>
</organism>
<dbReference type="InterPro" id="IPR003367">
    <property type="entry name" value="Thrombospondin_3-like_rpt"/>
</dbReference>
<proteinExistence type="predicted"/>
<evidence type="ECO:0000313" key="4">
    <source>
        <dbReference type="EMBL" id="MFD1216908.1"/>
    </source>
</evidence>
<keyword evidence="1 2" id="KW-0732">Signal</keyword>